<dbReference type="SUPFAM" id="SSF51735">
    <property type="entry name" value="NAD(P)-binding Rossmann-fold domains"/>
    <property type="match status" value="1"/>
</dbReference>
<dbReference type="InterPro" id="IPR036291">
    <property type="entry name" value="NAD(P)-bd_dom_sf"/>
</dbReference>
<dbReference type="Proteomes" id="UP000468901">
    <property type="component" value="Unassembled WGS sequence"/>
</dbReference>
<sequence length="342" mass="36835">MKNDINRQFRLKARPQGRIRKSDFDLVEAPIPEPGPGQALVRNVYLSLDPTNRIWMSDMDQYMPPVELGAVMRGGGIGIVVKSNSSAYKVGDQVTGLVGWQDYTIAGETVETGMGVIPKGLPVPLTAMMGACGITGLTAYFGLLELGQPKAGETVVVSAAAGAVGSVVGQIAKIKGCRAVGIAGGKEKCRHLVEDLGFDAAVDYKAADWKERLVEATPDGIDVNFENVGGEIMEAVMARMNLFSRMPLCGMISGYNTDQPMRADFSPILMRRITVRGFIVIDFMSKYAEGSMQLAQWVAEGKIKHRETIVDGLEEAPVAVNKLFDGENIGKLIVKIVDPANV</sequence>
<dbReference type="GO" id="GO:0016628">
    <property type="term" value="F:oxidoreductase activity, acting on the CH-CH group of donors, NAD or NADP as acceptor"/>
    <property type="evidence" value="ECO:0007669"/>
    <property type="project" value="InterPro"/>
</dbReference>
<dbReference type="InterPro" id="IPR013149">
    <property type="entry name" value="ADH-like_C"/>
</dbReference>
<proteinExistence type="predicted"/>
<evidence type="ECO:0000313" key="4">
    <source>
        <dbReference type="Proteomes" id="UP000468901"/>
    </source>
</evidence>
<name>A0A6N6VPL1_9HYPH</name>
<dbReference type="InterPro" id="IPR045010">
    <property type="entry name" value="MDR_fam"/>
</dbReference>
<evidence type="ECO:0000313" key="3">
    <source>
        <dbReference type="EMBL" id="KAB7741312.1"/>
    </source>
</evidence>
<organism evidence="3 4">
    <name type="scientific">Parvibaculum sedimenti</name>
    <dbReference type="NCBI Taxonomy" id="2608632"/>
    <lineage>
        <taxon>Bacteria</taxon>
        <taxon>Pseudomonadati</taxon>
        <taxon>Pseudomonadota</taxon>
        <taxon>Alphaproteobacteria</taxon>
        <taxon>Hyphomicrobiales</taxon>
        <taxon>Parvibaculaceae</taxon>
        <taxon>Parvibaculum</taxon>
    </lineage>
</organism>
<dbReference type="InterPro" id="IPR011032">
    <property type="entry name" value="GroES-like_sf"/>
</dbReference>
<evidence type="ECO:0000256" key="1">
    <source>
        <dbReference type="ARBA" id="ARBA00023002"/>
    </source>
</evidence>
<dbReference type="Gene3D" id="3.90.180.10">
    <property type="entry name" value="Medium-chain alcohol dehydrogenases, catalytic domain"/>
    <property type="match status" value="1"/>
</dbReference>
<dbReference type="InterPro" id="IPR020843">
    <property type="entry name" value="ER"/>
</dbReference>
<dbReference type="Pfam" id="PF00107">
    <property type="entry name" value="ADH_zinc_N"/>
    <property type="match status" value="1"/>
</dbReference>
<dbReference type="FunFam" id="3.40.50.720:FF:000121">
    <property type="entry name" value="Prostaglandin reductase 2"/>
    <property type="match status" value="1"/>
</dbReference>
<keyword evidence="4" id="KW-1185">Reference proteome</keyword>
<comment type="caution">
    <text evidence="3">The sequence shown here is derived from an EMBL/GenBank/DDBJ whole genome shotgun (WGS) entry which is preliminary data.</text>
</comment>
<dbReference type="Pfam" id="PF16884">
    <property type="entry name" value="ADH_N_2"/>
    <property type="match status" value="1"/>
</dbReference>
<dbReference type="InterPro" id="IPR041694">
    <property type="entry name" value="ADH_N_2"/>
</dbReference>
<dbReference type="PANTHER" id="PTHR43205:SF7">
    <property type="entry name" value="PROSTAGLANDIN REDUCTASE 1"/>
    <property type="match status" value="1"/>
</dbReference>
<reference evidence="3 4" key="1">
    <citation type="submission" date="2019-09" db="EMBL/GenBank/DDBJ databases">
        <title>Parvibaculum sedimenti sp. nov., isolated from sediment.</title>
        <authorList>
            <person name="Wang Y."/>
        </authorList>
    </citation>
    <scope>NUCLEOTIDE SEQUENCE [LARGE SCALE GENOMIC DNA]</scope>
    <source>
        <strain evidence="3 4">HXT-9</strain>
    </source>
</reference>
<dbReference type="AlphaFoldDB" id="A0A6N6VPL1"/>
<dbReference type="Gene3D" id="3.40.50.720">
    <property type="entry name" value="NAD(P)-binding Rossmann-like Domain"/>
    <property type="match status" value="1"/>
</dbReference>
<dbReference type="CDD" id="cd05288">
    <property type="entry name" value="PGDH"/>
    <property type="match status" value="1"/>
</dbReference>
<dbReference type="PANTHER" id="PTHR43205">
    <property type="entry name" value="PROSTAGLANDIN REDUCTASE"/>
    <property type="match status" value="1"/>
</dbReference>
<protein>
    <submittedName>
        <fullName evidence="3">Zinc-binding dehydrogenase</fullName>
    </submittedName>
</protein>
<accession>A0A6N6VPL1</accession>
<dbReference type="SUPFAM" id="SSF50129">
    <property type="entry name" value="GroES-like"/>
    <property type="match status" value="1"/>
</dbReference>
<gene>
    <name evidence="3" type="ORF">F2P47_06100</name>
</gene>
<dbReference type="SMART" id="SM00829">
    <property type="entry name" value="PKS_ER"/>
    <property type="match status" value="1"/>
</dbReference>
<dbReference type="RefSeq" id="WP_152215282.1">
    <property type="nucleotide sequence ID" value="NZ_JBAQYD010000230.1"/>
</dbReference>
<feature type="domain" description="Enoyl reductase (ER)" evidence="2">
    <location>
        <begin position="17"/>
        <end position="334"/>
    </location>
</feature>
<keyword evidence="1" id="KW-0560">Oxidoreductase</keyword>
<evidence type="ECO:0000259" key="2">
    <source>
        <dbReference type="SMART" id="SM00829"/>
    </source>
</evidence>
<dbReference type="EMBL" id="WESC01000004">
    <property type="protein sequence ID" value="KAB7741312.1"/>
    <property type="molecule type" value="Genomic_DNA"/>
</dbReference>